<accession>W6Z733</accession>
<dbReference type="Proteomes" id="UP000054032">
    <property type="component" value="Unassembled WGS sequence"/>
</dbReference>
<organism evidence="2 3">
    <name type="scientific">Bipolaris oryzae ATCC 44560</name>
    <dbReference type="NCBI Taxonomy" id="930090"/>
    <lineage>
        <taxon>Eukaryota</taxon>
        <taxon>Fungi</taxon>
        <taxon>Dikarya</taxon>
        <taxon>Ascomycota</taxon>
        <taxon>Pezizomycotina</taxon>
        <taxon>Dothideomycetes</taxon>
        <taxon>Pleosporomycetidae</taxon>
        <taxon>Pleosporales</taxon>
        <taxon>Pleosporineae</taxon>
        <taxon>Pleosporaceae</taxon>
        <taxon>Bipolaris</taxon>
    </lineage>
</organism>
<proteinExistence type="predicted"/>
<keyword evidence="3" id="KW-1185">Reference proteome</keyword>
<dbReference type="RefSeq" id="XP_007690113.1">
    <property type="nucleotide sequence ID" value="XM_007691923.1"/>
</dbReference>
<evidence type="ECO:0000313" key="3">
    <source>
        <dbReference type="Proteomes" id="UP000054032"/>
    </source>
</evidence>
<dbReference type="EMBL" id="KI964031">
    <property type="protein sequence ID" value="EUC43364.1"/>
    <property type="molecule type" value="Genomic_DNA"/>
</dbReference>
<protein>
    <submittedName>
        <fullName evidence="2">Uncharacterized protein</fullName>
    </submittedName>
</protein>
<evidence type="ECO:0000256" key="1">
    <source>
        <dbReference type="SAM" id="MobiDB-lite"/>
    </source>
</evidence>
<evidence type="ECO:0000313" key="2">
    <source>
        <dbReference type="EMBL" id="EUC43364.1"/>
    </source>
</evidence>
<dbReference type="KEGG" id="bor:COCMIDRAFT_101065"/>
<feature type="compositionally biased region" description="Basic and acidic residues" evidence="1">
    <location>
        <begin position="7"/>
        <end position="21"/>
    </location>
</feature>
<dbReference type="OrthoDB" id="10384946at2759"/>
<name>W6Z733_COCMI</name>
<feature type="region of interest" description="Disordered" evidence="1">
    <location>
        <begin position="1"/>
        <end position="21"/>
    </location>
</feature>
<dbReference type="HOGENOM" id="CLU_123424_0_0_1"/>
<reference evidence="2 3" key="1">
    <citation type="journal article" date="2013" name="PLoS Genet.">
        <title>Comparative genome structure, secondary metabolite, and effector coding capacity across Cochliobolus pathogens.</title>
        <authorList>
            <person name="Condon B.J."/>
            <person name="Leng Y."/>
            <person name="Wu D."/>
            <person name="Bushley K.E."/>
            <person name="Ohm R.A."/>
            <person name="Otillar R."/>
            <person name="Martin J."/>
            <person name="Schackwitz W."/>
            <person name="Grimwood J."/>
            <person name="MohdZainudin N."/>
            <person name="Xue C."/>
            <person name="Wang R."/>
            <person name="Manning V.A."/>
            <person name="Dhillon B."/>
            <person name="Tu Z.J."/>
            <person name="Steffenson B.J."/>
            <person name="Salamov A."/>
            <person name="Sun H."/>
            <person name="Lowry S."/>
            <person name="LaButti K."/>
            <person name="Han J."/>
            <person name="Copeland A."/>
            <person name="Lindquist E."/>
            <person name="Barry K."/>
            <person name="Schmutz J."/>
            <person name="Baker S.E."/>
            <person name="Ciuffetti L.M."/>
            <person name="Grigoriev I.V."/>
            <person name="Zhong S."/>
            <person name="Turgeon B.G."/>
        </authorList>
    </citation>
    <scope>NUCLEOTIDE SEQUENCE [LARGE SCALE GENOMIC DNA]</scope>
    <source>
        <strain evidence="2 3">ATCC 44560</strain>
    </source>
</reference>
<sequence>MYSEMQTGDKMKQDLKSKREKLSTAVDKTHYAAAEVTAPVKDEIAVKVKSILTNEIAKRTTEDTFDIRGKEADSQAAIENAGIQADLDRTVSARQVLRDTSSKEMQAMRTEHEVLRAKHNALWIKYETLCTDNEALRTRNEALLLEGKALHPRTESLPAENKALQPQNGMLQADNRALRFHTEAQFINN</sequence>
<gene>
    <name evidence="2" type="ORF">COCMIDRAFT_101065</name>
</gene>
<dbReference type="GeneID" id="19117796"/>
<dbReference type="AlphaFoldDB" id="W6Z733"/>